<evidence type="ECO:0000313" key="2">
    <source>
        <dbReference type="Proteomes" id="UP000887565"/>
    </source>
</evidence>
<dbReference type="Proteomes" id="UP000887565">
    <property type="component" value="Unplaced"/>
</dbReference>
<feature type="compositionally biased region" description="Basic and acidic residues" evidence="1">
    <location>
        <begin position="257"/>
        <end position="269"/>
    </location>
</feature>
<feature type="region of interest" description="Disordered" evidence="1">
    <location>
        <begin position="241"/>
        <end position="291"/>
    </location>
</feature>
<evidence type="ECO:0000256" key="1">
    <source>
        <dbReference type="SAM" id="MobiDB-lite"/>
    </source>
</evidence>
<feature type="region of interest" description="Disordered" evidence="1">
    <location>
        <begin position="1"/>
        <end position="54"/>
    </location>
</feature>
<reference evidence="3" key="1">
    <citation type="submission" date="2022-11" db="UniProtKB">
        <authorList>
            <consortium name="WormBaseParasite"/>
        </authorList>
    </citation>
    <scope>IDENTIFICATION</scope>
</reference>
<protein>
    <submittedName>
        <fullName evidence="3">Zasp-like motif domain-containing protein</fullName>
    </submittedName>
</protein>
<proteinExistence type="predicted"/>
<accession>A0A915KFC5</accession>
<organism evidence="2 3">
    <name type="scientific">Romanomermis culicivorax</name>
    <name type="common">Nematode worm</name>
    <dbReference type="NCBI Taxonomy" id="13658"/>
    <lineage>
        <taxon>Eukaryota</taxon>
        <taxon>Metazoa</taxon>
        <taxon>Ecdysozoa</taxon>
        <taxon>Nematoda</taxon>
        <taxon>Enoplea</taxon>
        <taxon>Dorylaimia</taxon>
        <taxon>Mermithida</taxon>
        <taxon>Mermithoidea</taxon>
        <taxon>Mermithidae</taxon>
        <taxon>Romanomermis</taxon>
    </lineage>
</organism>
<keyword evidence="2" id="KW-1185">Reference proteome</keyword>
<sequence length="291" mass="33170">MGTFYPTAQRPEMRKISSPAQLSPVKVYLHNGTGDQGSGRFDPPNANGHVPRPPWSTTQALTMIPQQVPHQTPPLAVLKDPISHQKLADQVAQKAIENQAQQEQIRQKYKESRVVGVAATPKSTVKESVHYYAPPISRSPQPQEQYVYQQQYTLNQDFPQALNYQRAISPKTPSRDESLERRMKVTKLHDPGSWVVQESVTESQMVKGAPWARYQLEKKERVWPPASPKLVQGSADYAPNYEKQRYETESANPFQRKYPDIYEEQEKKHVLQTSAAPSYQHYGESSSRSKE</sequence>
<name>A0A915KFC5_ROMCU</name>
<dbReference type="AlphaFoldDB" id="A0A915KFC5"/>
<evidence type="ECO:0000313" key="3">
    <source>
        <dbReference type="WBParaSite" id="nRc.2.0.1.t37422-RA"/>
    </source>
</evidence>
<dbReference type="WBParaSite" id="nRc.2.0.1.t37422-RA">
    <property type="protein sequence ID" value="nRc.2.0.1.t37422-RA"/>
    <property type="gene ID" value="nRc.2.0.1.g37422"/>
</dbReference>